<feature type="signal peptide" evidence="1">
    <location>
        <begin position="1"/>
        <end position="19"/>
    </location>
</feature>
<evidence type="ECO:0000313" key="3">
    <source>
        <dbReference type="Proteomes" id="UP001249020"/>
    </source>
</evidence>
<evidence type="ECO:0000313" key="2">
    <source>
        <dbReference type="EMBL" id="MDT0581032.1"/>
    </source>
</evidence>
<keyword evidence="3" id="KW-1185">Reference proteome</keyword>
<keyword evidence="1" id="KW-0732">Signal</keyword>
<dbReference type="EMBL" id="JAVRIE010000001">
    <property type="protein sequence ID" value="MDT0581032.1"/>
    <property type="molecule type" value="Genomic_DNA"/>
</dbReference>
<comment type="caution">
    <text evidence="2">The sequence shown here is derived from an EMBL/GenBank/DDBJ whole genome shotgun (WGS) entry which is preliminary data.</text>
</comment>
<accession>A0AAW8QYH1</accession>
<evidence type="ECO:0000256" key="1">
    <source>
        <dbReference type="SAM" id="SignalP"/>
    </source>
</evidence>
<sequence length="193" mass="21760">MKKTLLSIALLSTFGSASAEQLSYDFVQVAAIQTEFADIVGFKAKGFEVKGSYEFYPNVFTEVTYFSADDTANDIKFDVDQWQVKAGYIQRLSSNTALDYSLGYGKIEFDYRKGELRAGDETNYYSLNTSIRHMLVEDVEVYAGLGIQKWKKGSDQKYYTLGSQYTFGDFVAGASYTKFSDSEVFAITGRYTF</sequence>
<dbReference type="AlphaFoldDB" id="A0AAW8QYH1"/>
<dbReference type="RefSeq" id="WP_311359847.1">
    <property type="nucleotide sequence ID" value="NZ_JAVRIE010000001.1"/>
</dbReference>
<dbReference type="Proteomes" id="UP001249020">
    <property type="component" value="Unassembled WGS sequence"/>
</dbReference>
<organism evidence="2 3">
    <name type="scientific">Brumicola blandensis</name>
    <dbReference type="NCBI Taxonomy" id="3075611"/>
    <lineage>
        <taxon>Bacteria</taxon>
        <taxon>Pseudomonadati</taxon>
        <taxon>Pseudomonadota</taxon>
        <taxon>Gammaproteobacteria</taxon>
        <taxon>Alteromonadales</taxon>
        <taxon>Alteromonadaceae</taxon>
        <taxon>Brumicola</taxon>
    </lineage>
</organism>
<evidence type="ECO:0008006" key="4">
    <source>
        <dbReference type="Google" id="ProtNLM"/>
    </source>
</evidence>
<reference evidence="2 3" key="1">
    <citation type="submission" date="2023-09" db="EMBL/GenBank/DDBJ databases">
        <authorList>
            <person name="Rey-Velasco X."/>
        </authorList>
    </citation>
    <scope>NUCLEOTIDE SEQUENCE [LARGE SCALE GENOMIC DNA]</scope>
    <source>
        <strain evidence="2 3">W409</strain>
    </source>
</reference>
<proteinExistence type="predicted"/>
<protein>
    <recommendedName>
        <fullName evidence="4">Outer membrane protein beta-barrel domain-containing protein</fullName>
    </recommendedName>
</protein>
<dbReference type="SUPFAM" id="SSF56935">
    <property type="entry name" value="Porins"/>
    <property type="match status" value="1"/>
</dbReference>
<gene>
    <name evidence="2" type="ORF">RM544_00615</name>
</gene>
<name>A0AAW8QYH1_9ALTE</name>
<feature type="chain" id="PRO_5044015553" description="Outer membrane protein beta-barrel domain-containing protein" evidence="1">
    <location>
        <begin position="20"/>
        <end position="193"/>
    </location>
</feature>